<dbReference type="RefSeq" id="WP_168747119.1">
    <property type="nucleotide sequence ID" value="NZ_CP051464.1"/>
</dbReference>
<accession>A0ABX6LTZ7</accession>
<keyword evidence="3" id="KW-0238">DNA-binding</keyword>
<reference evidence="5 6" key="1">
    <citation type="submission" date="2020-04" db="EMBL/GenBank/DDBJ databases">
        <title>Plant growth promoting and environmental Bacillus: genomic and epigenetic comparison.</title>
        <authorList>
            <person name="Reva O.N."/>
            <person name="Lutz S."/>
            <person name="Ahrens C.H."/>
        </authorList>
    </citation>
    <scope>NUCLEOTIDE SEQUENCE [LARGE SCALE GENOMIC DNA]</scope>
    <source>
        <strain evidence="5 6">UCMB5075</strain>
    </source>
</reference>
<evidence type="ECO:0000313" key="5">
    <source>
        <dbReference type="EMBL" id="QJC95212.1"/>
    </source>
</evidence>
<dbReference type="PANTHER" id="PTHR30408:SF12">
    <property type="entry name" value="TYPE I RESTRICTION ENZYME MJAVIII SPECIFICITY SUBUNIT"/>
    <property type="match status" value="1"/>
</dbReference>
<dbReference type="EMBL" id="CP051464">
    <property type="protein sequence ID" value="QJC95212.1"/>
    <property type="molecule type" value="Genomic_DNA"/>
</dbReference>
<comment type="similarity">
    <text evidence="1">Belongs to the type-I restriction system S methylase family.</text>
</comment>
<dbReference type="InterPro" id="IPR000055">
    <property type="entry name" value="Restrct_endonuc_typeI_TRD"/>
</dbReference>
<gene>
    <name evidence="5" type="ORF">HC660_07150</name>
</gene>
<dbReference type="CDD" id="cd17283">
    <property type="entry name" value="RMtype1_S_Hpy180ORF7835P_TRD2-CR2_like"/>
    <property type="match status" value="1"/>
</dbReference>
<name>A0ABX6LTZ7_BACMO</name>
<dbReference type="Proteomes" id="UP000501048">
    <property type="component" value="Chromosome"/>
</dbReference>
<protein>
    <submittedName>
        <fullName evidence="5">Type I restriction-modification system, specificity subunit S</fullName>
    </submittedName>
</protein>
<keyword evidence="2" id="KW-0680">Restriction system</keyword>
<dbReference type="Pfam" id="PF01420">
    <property type="entry name" value="Methylase_S"/>
    <property type="match status" value="2"/>
</dbReference>
<evidence type="ECO:0000256" key="3">
    <source>
        <dbReference type="ARBA" id="ARBA00023125"/>
    </source>
</evidence>
<dbReference type="InterPro" id="IPR044946">
    <property type="entry name" value="Restrct_endonuc_typeI_TRD_sf"/>
</dbReference>
<keyword evidence="6" id="KW-1185">Reference proteome</keyword>
<sequence length="419" mass="47876">MNVTLKDRLKKMSIGEVPQGYVTTSEGIFPNDWKVVQLQEVVRVFRGASPRPKGDPRYYGGDIPRVLIEDVTRDGKYVYPCIDSLTEEGAKKSRLLPKDSVILSCSGTRVAIPGILGESACIHDGFFGFDSYDGLLPEYLYYFFLLLHEKMQSSATKGGVFNNLTTQIMKEMYIQLPSLFEQEKIIDKIKPWDKAIELKEKLIKQKKEQKKGITQKLLTGEVRLPGFKDKWKKVEFGDVLNLIKKDPIKNPEDYYLLTVKLHLKGIEGTDKKPNVTTKGRPYYLREPNELLIGRQNFHNGGIGIVPENMKNYVASNAISSVGAIKGNLTFYYYYLSNPNFYKRIEHIIGGTGQKEISEAMMKKLKLFIPVNEDEQTAIKELLEIIDKEIYLLEEELFQLKEQKKGLMQLLLTGKVRVKA</sequence>
<dbReference type="InterPro" id="IPR052021">
    <property type="entry name" value="Type-I_RS_S_subunit"/>
</dbReference>
<dbReference type="SUPFAM" id="SSF116734">
    <property type="entry name" value="DNA methylase specificity domain"/>
    <property type="match status" value="2"/>
</dbReference>
<feature type="domain" description="Type I restriction modification DNA specificity" evidence="4">
    <location>
        <begin position="229"/>
        <end position="399"/>
    </location>
</feature>
<proteinExistence type="inferred from homology"/>
<organism evidence="5 6">
    <name type="scientific">Bacillus mojavensis</name>
    <dbReference type="NCBI Taxonomy" id="72360"/>
    <lineage>
        <taxon>Bacteria</taxon>
        <taxon>Bacillati</taxon>
        <taxon>Bacillota</taxon>
        <taxon>Bacilli</taxon>
        <taxon>Bacillales</taxon>
        <taxon>Bacillaceae</taxon>
        <taxon>Bacillus</taxon>
    </lineage>
</organism>
<dbReference type="GeneID" id="76981393"/>
<dbReference type="Gene3D" id="1.10.287.1120">
    <property type="entry name" value="Bipartite methylase S protein"/>
    <property type="match status" value="1"/>
</dbReference>
<dbReference type="Gene3D" id="3.90.220.20">
    <property type="entry name" value="DNA methylase specificity domains"/>
    <property type="match status" value="2"/>
</dbReference>
<evidence type="ECO:0000256" key="2">
    <source>
        <dbReference type="ARBA" id="ARBA00022747"/>
    </source>
</evidence>
<evidence type="ECO:0000259" key="4">
    <source>
        <dbReference type="Pfam" id="PF01420"/>
    </source>
</evidence>
<dbReference type="PANTHER" id="PTHR30408">
    <property type="entry name" value="TYPE-1 RESTRICTION ENZYME ECOKI SPECIFICITY PROTEIN"/>
    <property type="match status" value="1"/>
</dbReference>
<feature type="domain" description="Type I restriction modification DNA specificity" evidence="4">
    <location>
        <begin position="30"/>
        <end position="205"/>
    </location>
</feature>
<evidence type="ECO:0000313" key="6">
    <source>
        <dbReference type="Proteomes" id="UP000501048"/>
    </source>
</evidence>
<evidence type="ECO:0000256" key="1">
    <source>
        <dbReference type="ARBA" id="ARBA00010923"/>
    </source>
</evidence>